<evidence type="ECO:0000256" key="1">
    <source>
        <dbReference type="SAM" id="MobiDB-lite"/>
    </source>
</evidence>
<name>A0ABV1W9G2_9ACTN</name>
<reference evidence="2 3" key="1">
    <citation type="submission" date="2024-06" db="EMBL/GenBank/DDBJ databases">
        <title>The Natural Products Discovery Center: Release of the First 8490 Sequenced Strains for Exploring Actinobacteria Biosynthetic Diversity.</title>
        <authorList>
            <person name="Kalkreuter E."/>
            <person name="Kautsar S.A."/>
            <person name="Yang D."/>
            <person name="Bader C.D."/>
            <person name="Teijaro C.N."/>
            <person name="Fluegel L."/>
            <person name="Davis C.M."/>
            <person name="Simpson J.R."/>
            <person name="Lauterbach L."/>
            <person name="Steele A.D."/>
            <person name="Gui C."/>
            <person name="Meng S."/>
            <person name="Li G."/>
            <person name="Viehrig K."/>
            <person name="Ye F."/>
            <person name="Su P."/>
            <person name="Kiefer A.F."/>
            <person name="Nichols A."/>
            <person name="Cepeda A.J."/>
            <person name="Yan W."/>
            <person name="Fan B."/>
            <person name="Jiang Y."/>
            <person name="Adhikari A."/>
            <person name="Zheng C.-J."/>
            <person name="Schuster L."/>
            <person name="Cowan T.M."/>
            <person name="Smanski M.J."/>
            <person name="Chevrette M.G."/>
            <person name="De Carvalho L.P.S."/>
            <person name="Shen B."/>
        </authorList>
    </citation>
    <scope>NUCLEOTIDE SEQUENCE [LARGE SCALE GENOMIC DNA]</scope>
    <source>
        <strain evidence="2 3">NPDC000634</strain>
    </source>
</reference>
<keyword evidence="3" id="KW-1185">Reference proteome</keyword>
<protein>
    <submittedName>
        <fullName evidence="2">Uncharacterized protein</fullName>
    </submittedName>
</protein>
<dbReference type="Proteomes" id="UP001458415">
    <property type="component" value="Unassembled WGS sequence"/>
</dbReference>
<dbReference type="EMBL" id="JBEPCU010000627">
    <property type="protein sequence ID" value="MER6980802.1"/>
    <property type="molecule type" value="Genomic_DNA"/>
</dbReference>
<evidence type="ECO:0000313" key="3">
    <source>
        <dbReference type="Proteomes" id="UP001458415"/>
    </source>
</evidence>
<feature type="non-terminal residue" evidence="2">
    <location>
        <position position="1"/>
    </location>
</feature>
<comment type="caution">
    <text evidence="2">The sequence shown here is derived from an EMBL/GenBank/DDBJ whole genome shotgun (WGS) entry which is preliminary data.</text>
</comment>
<accession>A0ABV1W9G2</accession>
<proteinExistence type="predicted"/>
<gene>
    <name evidence="2" type="ORF">ABT317_28505</name>
</gene>
<organism evidence="2 3">
    <name type="scientific">Streptomyces carpinensis</name>
    <dbReference type="NCBI Taxonomy" id="66369"/>
    <lineage>
        <taxon>Bacteria</taxon>
        <taxon>Bacillati</taxon>
        <taxon>Actinomycetota</taxon>
        <taxon>Actinomycetes</taxon>
        <taxon>Kitasatosporales</taxon>
        <taxon>Streptomycetaceae</taxon>
        <taxon>Streptomyces</taxon>
    </lineage>
</organism>
<feature type="region of interest" description="Disordered" evidence="1">
    <location>
        <begin position="1"/>
        <end position="22"/>
    </location>
</feature>
<evidence type="ECO:0000313" key="2">
    <source>
        <dbReference type="EMBL" id="MER6980802.1"/>
    </source>
</evidence>
<sequence>HGFSTVPHGKGPGTPAPVARGALPGTEATIATASAAALPSARHRAEGSAGSGPVPQYFFAPAWIASRMRW</sequence>